<reference evidence="2" key="1">
    <citation type="journal article" date="2020" name="Nature">
        <title>Giant virus diversity and host interactions through global metagenomics.</title>
        <authorList>
            <person name="Schulz F."/>
            <person name="Roux S."/>
            <person name="Paez-Espino D."/>
            <person name="Jungbluth S."/>
            <person name="Walsh D.A."/>
            <person name="Denef V.J."/>
            <person name="McMahon K.D."/>
            <person name="Konstantinidis K.T."/>
            <person name="Eloe-Fadrosh E.A."/>
            <person name="Kyrpides N.C."/>
            <person name="Woyke T."/>
        </authorList>
    </citation>
    <scope>NUCLEOTIDE SEQUENCE</scope>
    <source>
        <strain evidence="2">GVMAG-M-3300025572-1</strain>
    </source>
</reference>
<keyword evidence="1" id="KW-1133">Transmembrane helix</keyword>
<keyword evidence="1" id="KW-0472">Membrane</keyword>
<sequence length="43" mass="4661">MPKGIPVWIVIGILVLLVIVLAVLLILKKCPPAPSYRPLGLSR</sequence>
<name>A0A6C0J1S6_9ZZZZ</name>
<evidence type="ECO:0000313" key="2">
    <source>
        <dbReference type="EMBL" id="QHT97603.1"/>
    </source>
</evidence>
<dbReference type="AlphaFoldDB" id="A0A6C0J1S6"/>
<protein>
    <submittedName>
        <fullName evidence="2">Uncharacterized protein</fullName>
    </submittedName>
</protein>
<evidence type="ECO:0000256" key="1">
    <source>
        <dbReference type="SAM" id="Phobius"/>
    </source>
</evidence>
<proteinExistence type="predicted"/>
<organism evidence="2">
    <name type="scientific">viral metagenome</name>
    <dbReference type="NCBI Taxonomy" id="1070528"/>
    <lineage>
        <taxon>unclassified sequences</taxon>
        <taxon>metagenomes</taxon>
        <taxon>organismal metagenomes</taxon>
    </lineage>
</organism>
<dbReference type="EMBL" id="MN740283">
    <property type="protein sequence ID" value="QHT97603.1"/>
    <property type="molecule type" value="Genomic_DNA"/>
</dbReference>
<keyword evidence="1" id="KW-0812">Transmembrane</keyword>
<accession>A0A6C0J1S6</accession>
<feature type="transmembrane region" description="Helical" evidence="1">
    <location>
        <begin position="6"/>
        <end position="27"/>
    </location>
</feature>